<evidence type="ECO:0000313" key="1">
    <source>
        <dbReference type="EMBL" id="SUA70998.1"/>
    </source>
</evidence>
<evidence type="ECO:0000313" key="2">
    <source>
        <dbReference type="Proteomes" id="UP000254400"/>
    </source>
</evidence>
<organism evidence="1 2">
    <name type="scientific">Paenibacillus polymyxa</name>
    <name type="common">Bacillus polymyxa</name>
    <dbReference type="NCBI Taxonomy" id="1406"/>
    <lineage>
        <taxon>Bacteria</taxon>
        <taxon>Bacillati</taxon>
        <taxon>Bacillota</taxon>
        <taxon>Bacilli</taxon>
        <taxon>Bacillales</taxon>
        <taxon>Paenibacillaceae</taxon>
        <taxon>Paenibacillus</taxon>
    </lineage>
</organism>
<dbReference type="Proteomes" id="UP000254400">
    <property type="component" value="Unassembled WGS sequence"/>
</dbReference>
<dbReference type="AlphaFoldDB" id="A0A378Y2B3"/>
<sequence length="123" mass="14267">MKIYTYYLANGVFPLDWEVCFNTVEEYKTQLFEKYTASQESNDFVIGGFHVLTDKIDAILNYALEDFQKEFPHNYELRCPAMIFPLPRGDESNGAEFAIILKRDEDGDTIVYSPLPLSYLEKS</sequence>
<protein>
    <submittedName>
        <fullName evidence="1">Uncharacterized protein</fullName>
    </submittedName>
</protein>
<reference evidence="1 2" key="1">
    <citation type="submission" date="2018-06" db="EMBL/GenBank/DDBJ databases">
        <authorList>
            <consortium name="Pathogen Informatics"/>
            <person name="Doyle S."/>
        </authorList>
    </citation>
    <scope>NUCLEOTIDE SEQUENCE [LARGE SCALE GENOMIC DNA]</scope>
    <source>
        <strain evidence="1 2">NCTC10343</strain>
    </source>
</reference>
<proteinExistence type="predicted"/>
<gene>
    <name evidence="1" type="ORF">NCTC10343_03885</name>
</gene>
<dbReference type="EMBL" id="UGSC01000001">
    <property type="protein sequence ID" value="SUA70998.1"/>
    <property type="molecule type" value="Genomic_DNA"/>
</dbReference>
<dbReference type="GeneID" id="93347215"/>
<accession>A0A378Y2B3</accession>
<name>A0A378Y2B3_PAEPO</name>
<dbReference type="RefSeq" id="WP_019688095.1">
    <property type="nucleotide sequence ID" value="NZ_CP036496.1"/>
</dbReference>